<reference evidence="1" key="1">
    <citation type="submission" date="2014-11" db="EMBL/GenBank/DDBJ databases">
        <authorList>
            <person name="Amaro Gonzalez C."/>
        </authorList>
    </citation>
    <scope>NUCLEOTIDE SEQUENCE</scope>
</reference>
<sequence length="101" mass="11493">MHRCIVRALRDPEPSPSPCCDQGSHPVPQLTYRFLLKIRGAHRGAEPSVWSPWLLHTTVAMWLQSRSRPRPLSNLPSNLYANAFLIFKHKMPDLSGLTCPH</sequence>
<accession>A0A0E9XLI0</accession>
<organism evidence="1">
    <name type="scientific">Anguilla anguilla</name>
    <name type="common">European freshwater eel</name>
    <name type="synonym">Muraena anguilla</name>
    <dbReference type="NCBI Taxonomy" id="7936"/>
    <lineage>
        <taxon>Eukaryota</taxon>
        <taxon>Metazoa</taxon>
        <taxon>Chordata</taxon>
        <taxon>Craniata</taxon>
        <taxon>Vertebrata</taxon>
        <taxon>Euteleostomi</taxon>
        <taxon>Actinopterygii</taxon>
        <taxon>Neopterygii</taxon>
        <taxon>Teleostei</taxon>
        <taxon>Anguilliformes</taxon>
        <taxon>Anguillidae</taxon>
        <taxon>Anguilla</taxon>
    </lineage>
</organism>
<evidence type="ECO:0000313" key="1">
    <source>
        <dbReference type="EMBL" id="JAI02559.1"/>
    </source>
</evidence>
<reference evidence="1" key="2">
    <citation type="journal article" date="2015" name="Fish Shellfish Immunol.">
        <title>Early steps in the European eel (Anguilla anguilla)-Vibrio vulnificus interaction in the gills: Role of the RtxA13 toxin.</title>
        <authorList>
            <person name="Callol A."/>
            <person name="Pajuelo D."/>
            <person name="Ebbesson L."/>
            <person name="Teles M."/>
            <person name="MacKenzie S."/>
            <person name="Amaro C."/>
        </authorList>
    </citation>
    <scope>NUCLEOTIDE SEQUENCE</scope>
</reference>
<dbReference type="AlphaFoldDB" id="A0A0E9XLI0"/>
<dbReference type="EMBL" id="GBXM01006019">
    <property type="protein sequence ID" value="JAI02559.1"/>
    <property type="molecule type" value="Transcribed_RNA"/>
</dbReference>
<protein>
    <submittedName>
        <fullName evidence="1">Uncharacterized protein</fullName>
    </submittedName>
</protein>
<name>A0A0E9XLI0_ANGAN</name>
<proteinExistence type="predicted"/>